<dbReference type="InterPro" id="IPR050548">
    <property type="entry name" value="PcG_chromatin_remod_factors"/>
</dbReference>
<feature type="region of interest" description="Disordered" evidence="1">
    <location>
        <begin position="97"/>
        <end position="119"/>
    </location>
</feature>
<dbReference type="PANTHER" id="PTHR12247">
    <property type="entry name" value="POLYCOMB GROUP PROTEIN"/>
    <property type="match status" value="1"/>
</dbReference>
<dbReference type="RefSeq" id="XP_017776615.1">
    <property type="nucleotide sequence ID" value="XM_017921126.1"/>
</dbReference>
<accession>A0ABM1MPW5</accession>
<sequence length="119" mass="12762">MTAHERDTSGCVHLRLILLQQQVFAAAVICSCSEKKEQQALLQNFKEQRIDGSGLPLLTEDHLTSTMNMKLGPALKLKSVLAKKLGSCSVCLHCSHCHTSNSPESGHTTGNNSDSGGNS</sequence>
<feature type="signal peptide" evidence="2">
    <location>
        <begin position="1"/>
        <end position="25"/>
    </location>
</feature>
<reference evidence="4" key="1">
    <citation type="submission" date="2025-08" db="UniProtKB">
        <authorList>
            <consortium name="RefSeq"/>
        </authorList>
    </citation>
    <scope>IDENTIFICATION</scope>
    <source>
        <tissue evidence="4">Whole Larva</tissue>
    </source>
</reference>
<feature type="compositionally biased region" description="Polar residues" evidence="1">
    <location>
        <begin position="101"/>
        <end position="119"/>
    </location>
</feature>
<name>A0ABM1MPW5_NICVS</name>
<feature type="chain" id="PRO_5047239430" evidence="2">
    <location>
        <begin position="26"/>
        <end position="119"/>
    </location>
</feature>
<dbReference type="Gene3D" id="1.10.150.50">
    <property type="entry name" value="Transcription Factor, Ets-1"/>
    <property type="match status" value="1"/>
</dbReference>
<dbReference type="Proteomes" id="UP000695000">
    <property type="component" value="Unplaced"/>
</dbReference>
<evidence type="ECO:0000313" key="3">
    <source>
        <dbReference type="Proteomes" id="UP000695000"/>
    </source>
</evidence>
<evidence type="ECO:0000313" key="4">
    <source>
        <dbReference type="RefSeq" id="XP_017776615.1"/>
    </source>
</evidence>
<keyword evidence="2" id="KW-0732">Signal</keyword>
<organism evidence="3 4">
    <name type="scientific">Nicrophorus vespilloides</name>
    <name type="common">Boreal carrion beetle</name>
    <dbReference type="NCBI Taxonomy" id="110193"/>
    <lineage>
        <taxon>Eukaryota</taxon>
        <taxon>Metazoa</taxon>
        <taxon>Ecdysozoa</taxon>
        <taxon>Arthropoda</taxon>
        <taxon>Hexapoda</taxon>
        <taxon>Insecta</taxon>
        <taxon>Pterygota</taxon>
        <taxon>Neoptera</taxon>
        <taxon>Endopterygota</taxon>
        <taxon>Coleoptera</taxon>
        <taxon>Polyphaga</taxon>
        <taxon>Staphyliniformia</taxon>
        <taxon>Silphidae</taxon>
        <taxon>Nicrophorinae</taxon>
        <taxon>Nicrophorus</taxon>
    </lineage>
</organism>
<evidence type="ECO:0000256" key="1">
    <source>
        <dbReference type="SAM" id="MobiDB-lite"/>
    </source>
</evidence>
<gene>
    <name evidence="4" type="primary">LOC108562713</name>
</gene>
<evidence type="ECO:0000256" key="2">
    <source>
        <dbReference type="SAM" id="SignalP"/>
    </source>
</evidence>
<dbReference type="InterPro" id="IPR013761">
    <property type="entry name" value="SAM/pointed_sf"/>
</dbReference>
<dbReference type="GeneID" id="108562713"/>
<dbReference type="SUPFAM" id="SSF47769">
    <property type="entry name" value="SAM/Pointed domain"/>
    <property type="match status" value="1"/>
</dbReference>
<protein>
    <submittedName>
        <fullName evidence="4">Uncharacterized protein LOC108562713</fullName>
    </submittedName>
</protein>
<proteinExistence type="predicted"/>
<dbReference type="PANTHER" id="PTHR12247:SF138">
    <property type="entry name" value="POLYHOMEOTIC DISTAL, ISOFORM A-RELATED"/>
    <property type="match status" value="1"/>
</dbReference>
<keyword evidence="3" id="KW-1185">Reference proteome</keyword>
<dbReference type="PROSITE" id="PS51257">
    <property type="entry name" value="PROKAR_LIPOPROTEIN"/>
    <property type="match status" value="1"/>
</dbReference>